<feature type="compositionally biased region" description="Basic and acidic residues" evidence="1">
    <location>
        <begin position="40"/>
        <end position="50"/>
    </location>
</feature>
<evidence type="ECO:0000256" key="1">
    <source>
        <dbReference type="SAM" id="MobiDB-lite"/>
    </source>
</evidence>
<feature type="compositionally biased region" description="Polar residues" evidence="1">
    <location>
        <begin position="124"/>
        <end position="142"/>
    </location>
</feature>
<dbReference type="EMBL" id="SRLO01000417">
    <property type="protein sequence ID" value="TNN56958.1"/>
    <property type="molecule type" value="Genomic_DNA"/>
</dbReference>
<sequence>MTLENGGGGQRREEMKMMEKSEDYNNREGRRRKSEVGGGLKEKINRKSGFEEESIGGVEVREERGKVEEGGKKLLDLCLPSALRSVFIKTSRPTSYTMQLQRRAKRHQRLQCYLRRTALSLLQTPVSANPLPTSPRSSGPSTHQRRGEEIKDYSTFSPASPAPAYRENPGGSLTHLGRAAGYGGMEGGTAAGRESLGCQRAHLPLVPEEMPGMQTHAAKGADSMGTMIDEASLIAENIRRYPPEGLDS</sequence>
<organism evidence="2 3">
    <name type="scientific">Liparis tanakae</name>
    <name type="common">Tanaka's snailfish</name>
    <dbReference type="NCBI Taxonomy" id="230148"/>
    <lineage>
        <taxon>Eukaryota</taxon>
        <taxon>Metazoa</taxon>
        <taxon>Chordata</taxon>
        <taxon>Craniata</taxon>
        <taxon>Vertebrata</taxon>
        <taxon>Euteleostomi</taxon>
        <taxon>Actinopterygii</taxon>
        <taxon>Neopterygii</taxon>
        <taxon>Teleostei</taxon>
        <taxon>Neoteleostei</taxon>
        <taxon>Acanthomorphata</taxon>
        <taxon>Eupercaria</taxon>
        <taxon>Perciformes</taxon>
        <taxon>Cottioidei</taxon>
        <taxon>Cottales</taxon>
        <taxon>Liparidae</taxon>
        <taxon>Liparis</taxon>
    </lineage>
</organism>
<gene>
    <name evidence="2" type="ORF">EYF80_032856</name>
</gene>
<accession>A0A4Z2GTJ1</accession>
<keyword evidence="3" id="KW-1185">Reference proteome</keyword>
<name>A0A4Z2GTJ1_9TELE</name>
<comment type="caution">
    <text evidence="2">The sequence shown here is derived from an EMBL/GenBank/DDBJ whole genome shotgun (WGS) entry which is preliminary data.</text>
</comment>
<evidence type="ECO:0000313" key="2">
    <source>
        <dbReference type="EMBL" id="TNN56958.1"/>
    </source>
</evidence>
<evidence type="ECO:0000313" key="3">
    <source>
        <dbReference type="Proteomes" id="UP000314294"/>
    </source>
</evidence>
<feature type="region of interest" description="Disordered" evidence="1">
    <location>
        <begin position="124"/>
        <end position="172"/>
    </location>
</feature>
<feature type="region of interest" description="Disordered" evidence="1">
    <location>
        <begin position="1"/>
        <end position="66"/>
    </location>
</feature>
<proteinExistence type="predicted"/>
<dbReference type="AlphaFoldDB" id="A0A4Z2GTJ1"/>
<feature type="compositionally biased region" description="Basic and acidic residues" evidence="1">
    <location>
        <begin position="10"/>
        <end position="28"/>
    </location>
</feature>
<reference evidence="2 3" key="1">
    <citation type="submission" date="2019-03" db="EMBL/GenBank/DDBJ databases">
        <title>First draft genome of Liparis tanakae, snailfish: a comprehensive survey of snailfish specific genes.</title>
        <authorList>
            <person name="Kim W."/>
            <person name="Song I."/>
            <person name="Jeong J.-H."/>
            <person name="Kim D."/>
            <person name="Kim S."/>
            <person name="Ryu S."/>
            <person name="Song J.Y."/>
            <person name="Lee S.K."/>
        </authorList>
    </citation>
    <scope>NUCLEOTIDE SEQUENCE [LARGE SCALE GENOMIC DNA]</scope>
    <source>
        <tissue evidence="2">Muscle</tissue>
    </source>
</reference>
<protein>
    <submittedName>
        <fullName evidence="2">Uncharacterized protein</fullName>
    </submittedName>
</protein>
<dbReference type="Proteomes" id="UP000314294">
    <property type="component" value="Unassembled WGS sequence"/>
</dbReference>